<dbReference type="Pfam" id="PF08327">
    <property type="entry name" value="AHSA1"/>
    <property type="match status" value="1"/>
</dbReference>
<gene>
    <name evidence="3" type="ORF">SAMN06297144_1289</name>
</gene>
<feature type="domain" description="Activator of Hsp90 ATPase homologue 1/2-like C-terminal" evidence="2">
    <location>
        <begin position="15"/>
        <end position="146"/>
    </location>
</feature>
<evidence type="ECO:0000259" key="2">
    <source>
        <dbReference type="Pfam" id="PF08327"/>
    </source>
</evidence>
<dbReference type="OrthoDB" id="9805228at2"/>
<dbReference type="EMBL" id="OBMI01000001">
    <property type="protein sequence ID" value="SOB80891.1"/>
    <property type="molecule type" value="Genomic_DNA"/>
</dbReference>
<evidence type="ECO:0000256" key="1">
    <source>
        <dbReference type="ARBA" id="ARBA00006817"/>
    </source>
</evidence>
<dbReference type="Proteomes" id="UP000219494">
    <property type="component" value="Unassembled WGS sequence"/>
</dbReference>
<dbReference type="SUPFAM" id="SSF55961">
    <property type="entry name" value="Bet v1-like"/>
    <property type="match status" value="1"/>
</dbReference>
<keyword evidence="4" id="KW-1185">Reference proteome</keyword>
<organism evidence="3 4">
    <name type="scientific">Sphingomonas guangdongensis</name>
    <dbReference type="NCBI Taxonomy" id="1141890"/>
    <lineage>
        <taxon>Bacteria</taxon>
        <taxon>Pseudomonadati</taxon>
        <taxon>Pseudomonadota</taxon>
        <taxon>Alphaproteobacteria</taxon>
        <taxon>Sphingomonadales</taxon>
        <taxon>Sphingomonadaceae</taxon>
        <taxon>Sphingomonas</taxon>
    </lineage>
</organism>
<comment type="similarity">
    <text evidence="1">Belongs to the AHA1 family.</text>
</comment>
<dbReference type="AlphaFoldDB" id="A0A285QGE0"/>
<proteinExistence type="inferred from homology"/>
<dbReference type="RefSeq" id="WP_097063083.1">
    <property type="nucleotide sequence ID" value="NZ_OBMI01000001.1"/>
</dbReference>
<dbReference type="InterPro" id="IPR013538">
    <property type="entry name" value="ASHA1/2-like_C"/>
</dbReference>
<evidence type="ECO:0000313" key="3">
    <source>
        <dbReference type="EMBL" id="SOB80891.1"/>
    </source>
</evidence>
<dbReference type="Gene3D" id="3.30.530.20">
    <property type="match status" value="1"/>
</dbReference>
<reference evidence="3 4" key="1">
    <citation type="submission" date="2017-07" db="EMBL/GenBank/DDBJ databases">
        <authorList>
            <person name="Sun Z.S."/>
            <person name="Albrecht U."/>
            <person name="Echele G."/>
            <person name="Lee C.C."/>
        </authorList>
    </citation>
    <scope>NUCLEOTIDE SEQUENCE [LARGE SCALE GENOMIC DNA]</scope>
    <source>
        <strain evidence="3 4">CGMCC 1.12672</strain>
    </source>
</reference>
<evidence type="ECO:0000313" key="4">
    <source>
        <dbReference type="Proteomes" id="UP000219494"/>
    </source>
</evidence>
<dbReference type="InterPro" id="IPR023393">
    <property type="entry name" value="START-like_dom_sf"/>
</dbReference>
<protein>
    <submittedName>
        <fullName evidence="3">Uncharacterized conserved protein YndB, AHSA1/START domain</fullName>
    </submittedName>
</protein>
<dbReference type="CDD" id="cd08896">
    <property type="entry name" value="SRPBCC_CalC_Aha1-like_3"/>
    <property type="match status" value="1"/>
</dbReference>
<sequence>MSDLHELRIERHIAAPVDVVWRAWVDHQAEWFCPRPWRASVEVSELRPGGRSVVVMHGPAGEEMRHEGVYLEVVTGERIVSTDAFTAGWRPAGPFLVRIDEFAADGAGTRYAAVARHWTAEARDQHAAMGFEAGWGAAADQLEEVVRRLVAGG</sequence>
<accession>A0A285QGE0</accession>
<name>A0A285QGE0_9SPHN</name>